<reference evidence="6 7" key="1">
    <citation type="journal article" date="2014" name="Int. J. Syst. Evol. Microbiol.">
        <title>Phylogenomics and the dynamic genome evolution of the genus Streptococcus.</title>
        <authorList>
            <consortium name="The Broad Institute Genome Sequencing Platform"/>
            <person name="Richards V.P."/>
            <person name="Palmer S.R."/>
            <person name="Pavinski Bitar P.D."/>
            <person name="Qin X."/>
            <person name="Weinstock G.M."/>
            <person name="Highlander S.K."/>
            <person name="Town C.D."/>
            <person name="Burne R.A."/>
            <person name="Stanhope M.J."/>
        </authorList>
    </citation>
    <scope>NUCLEOTIDE SEQUENCE [LARGE SCALE GENOMIC DNA]</scope>
    <source>
        <strain evidence="6 7">NCTC 11558</strain>
    </source>
</reference>
<evidence type="ECO:0000259" key="4">
    <source>
        <dbReference type="PROSITE" id="PS51099"/>
    </source>
</evidence>
<evidence type="ECO:0000259" key="5">
    <source>
        <dbReference type="PROSITE" id="PS51372"/>
    </source>
</evidence>
<dbReference type="PROSITE" id="PS51372">
    <property type="entry name" value="PRD_2"/>
    <property type="match status" value="2"/>
</dbReference>
<dbReference type="InterPro" id="IPR011608">
    <property type="entry name" value="PRD"/>
</dbReference>
<keyword evidence="7" id="KW-1185">Reference proteome</keyword>
<dbReference type="Gene3D" id="1.10.10.10">
    <property type="entry name" value="Winged helix-like DNA-binding domain superfamily/Winged helix DNA-binding domain"/>
    <property type="match status" value="1"/>
</dbReference>
<feature type="domain" description="PRD" evidence="5">
    <location>
        <begin position="310"/>
        <end position="417"/>
    </location>
</feature>
<dbReference type="eggNOG" id="COG3711">
    <property type="taxonomic scope" value="Bacteria"/>
</dbReference>
<evidence type="ECO:0000256" key="3">
    <source>
        <dbReference type="ARBA" id="ARBA00023163"/>
    </source>
</evidence>
<name>G5JW45_9STRE</name>
<dbReference type="Gene3D" id="1.10.1790.10">
    <property type="entry name" value="PRD domain"/>
    <property type="match status" value="1"/>
</dbReference>
<dbReference type="Proteomes" id="UP000003573">
    <property type="component" value="Unassembled WGS sequence"/>
</dbReference>
<dbReference type="Pfam" id="PF00874">
    <property type="entry name" value="PRD"/>
    <property type="match status" value="2"/>
</dbReference>
<organism evidence="6 7">
    <name type="scientific">Streptococcus macacae NCTC 11558</name>
    <dbReference type="NCBI Taxonomy" id="764298"/>
    <lineage>
        <taxon>Bacteria</taxon>
        <taxon>Bacillati</taxon>
        <taxon>Bacillota</taxon>
        <taxon>Bacilli</taxon>
        <taxon>Lactobacillales</taxon>
        <taxon>Streptococcaceae</taxon>
        <taxon>Streptococcus</taxon>
    </lineage>
</organism>
<comment type="caution">
    <text evidence="6">The sequence shown here is derived from an EMBL/GenBank/DDBJ whole genome shotgun (WGS) entry which is preliminary data.</text>
</comment>
<dbReference type="InterPro" id="IPR036388">
    <property type="entry name" value="WH-like_DNA-bd_sf"/>
</dbReference>
<evidence type="ECO:0000256" key="2">
    <source>
        <dbReference type="ARBA" id="ARBA00023015"/>
    </source>
</evidence>
<evidence type="ECO:0000313" key="7">
    <source>
        <dbReference type="Proteomes" id="UP000003573"/>
    </source>
</evidence>
<dbReference type="SUPFAM" id="SSF46785">
    <property type="entry name" value="Winged helix' DNA-binding domain"/>
    <property type="match status" value="1"/>
</dbReference>
<dbReference type="PANTHER" id="PTHR30185">
    <property type="entry name" value="CRYPTIC BETA-GLUCOSIDE BGL OPERON ANTITERMINATOR"/>
    <property type="match status" value="1"/>
</dbReference>
<dbReference type="InterPro" id="IPR036390">
    <property type="entry name" value="WH_DNA-bd_sf"/>
</dbReference>
<sequence length="562" mass="65343">MIILDRNSYDLLSYLIKLEEHKTVMSISKALDQSRRKVYYHLDKINEALPSDIPKIISYPRIGILLSPQQKTACQSLLADLDDYSYVMSMQERLLLSITYIAVAKDRVTIEKLMQINDVSRNTILNDLNELRQRLSFEQYSIQLQATKSKGYHLECHPLSKMQYLNKLLHTIYTDSNPNFIAIMRDKLRDFANLSAYFSDDVSRFIRRELQASQALLGKKINDQDIHFMAATLPYQLLSYQNLGLSELEQRDLLREFSPIKERKEYEIAKHLREDLNQKFDMALDEIETSLIAVLLLSYRKDQDKHLESHDYDDMRQILTHFINAFELDYHIHFKNKQLLLNQLLTHCKALLFRKTYGIVSANPLTDQIKTKYADLFAMTKDCLSILENAWFIKMNDDDIAYITIHIGGELEQSAAKPIPPKSLALVCDEGIGVQKLLMQQCKAYLPHSKIEAVLTSEQFHSVADIIAVDLVISTNDTLDTQLPTLFVHSILRDADVIKLIHFAKQQGQTDQNDNDFDKKLEAYIRHYVKNDSDSYALKTKIERLINEELLYDANKKQRFFK</sequence>
<keyword evidence="1" id="KW-0677">Repeat</keyword>
<dbReference type="InterPro" id="IPR050661">
    <property type="entry name" value="BglG_antiterminators"/>
</dbReference>
<feature type="domain" description="PTS EIIB type-2" evidence="4">
    <location>
        <begin position="422"/>
        <end position="512"/>
    </location>
</feature>
<protein>
    <submittedName>
        <fullName evidence="6">PRD domain protein</fullName>
    </submittedName>
</protein>
<gene>
    <name evidence="6" type="ORF">STRMA_1459</name>
</gene>
<dbReference type="PROSITE" id="PS51099">
    <property type="entry name" value="PTS_EIIB_TYPE_2"/>
    <property type="match status" value="1"/>
</dbReference>
<keyword evidence="2" id="KW-0805">Transcription regulation</keyword>
<dbReference type="AlphaFoldDB" id="G5JW45"/>
<dbReference type="InterPro" id="IPR013011">
    <property type="entry name" value="PTS_EIIB_2"/>
</dbReference>
<feature type="domain" description="PRD" evidence="5">
    <location>
        <begin position="197"/>
        <end position="306"/>
    </location>
</feature>
<dbReference type="PANTHER" id="PTHR30185:SF18">
    <property type="entry name" value="TRANSCRIPTIONAL REGULATOR MTLR"/>
    <property type="match status" value="1"/>
</dbReference>
<dbReference type="STRING" id="764298.STRMA_1459"/>
<dbReference type="OrthoDB" id="369398at2"/>
<dbReference type="CDD" id="cd05568">
    <property type="entry name" value="PTS_IIB_bgl_like"/>
    <property type="match status" value="1"/>
</dbReference>
<evidence type="ECO:0000313" key="6">
    <source>
        <dbReference type="EMBL" id="EHJ53380.1"/>
    </source>
</evidence>
<evidence type="ECO:0000256" key="1">
    <source>
        <dbReference type="ARBA" id="ARBA00022737"/>
    </source>
</evidence>
<dbReference type="GO" id="GO:0008982">
    <property type="term" value="F:protein-N(PI)-phosphohistidine-sugar phosphotransferase activity"/>
    <property type="evidence" value="ECO:0007669"/>
    <property type="project" value="InterPro"/>
</dbReference>
<dbReference type="RefSeq" id="WP_003082459.1">
    <property type="nucleotide sequence ID" value="NZ_AEUW02000001.1"/>
</dbReference>
<dbReference type="InterPro" id="IPR036634">
    <property type="entry name" value="PRD_sf"/>
</dbReference>
<keyword evidence="3" id="KW-0804">Transcription</keyword>
<dbReference type="GO" id="GO:0009401">
    <property type="term" value="P:phosphoenolpyruvate-dependent sugar phosphotransferase system"/>
    <property type="evidence" value="ECO:0007669"/>
    <property type="project" value="InterPro"/>
</dbReference>
<dbReference type="EMBL" id="AEUW02000001">
    <property type="protein sequence ID" value="EHJ53380.1"/>
    <property type="molecule type" value="Genomic_DNA"/>
</dbReference>
<proteinExistence type="predicted"/>
<dbReference type="GO" id="GO:0006355">
    <property type="term" value="P:regulation of DNA-templated transcription"/>
    <property type="evidence" value="ECO:0007669"/>
    <property type="project" value="InterPro"/>
</dbReference>
<accession>G5JW45</accession>
<dbReference type="SUPFAM" id="SSF63520">
    <property type="entry name" value="PTS-regulatory domain, PRD"/>
    <property type="match status" value="1"/>
</dbReference>